<sequence>MKSRLNISRGKKKIHYIYVLRKMPYVDKTEEFFKIVEKLSNENFNLRKSRNITQDTEVSEFASKITDLLQRGGQKLQKLERCVKQKGIFNDKTSEIEELTYEVKKTITDATNYLDALVQYTYSLNINNPQGRTHVDNIVSSLKNRLFDFTKKFKDVLHIRSEHIKKQVNRRKMYSYTSNESTFNNENYKFTPLQDIDIESGQQQTLKMPEKTSYLHSRADAMENIQKVIGDLAQMFQKVATMVTQQDEMIKRIDEDVDISLTNTREGQNYLLSYFNRITSTRTLILQV</sequence>
<comment type="subcellular location">
    <subcellularLocation>
        <location evidence="1">Membrane</location>
        <topology evidence="1">Single-pass type IV membrane protein</topology>
    </subcellularLocation>
</comment>
<dbReference type="GO" id="GO:0006906">
    <property type="term" value="P:vesicle fusion"/>
    <property type="evidence" value="ECO:0007669"/>
    <property type="project" value="TreeGrafter"/>
</dbReference>
<dbReference type="GO" id="GO:0005484">
    <property type="term" value="F:SNAP receptor activity"/>
    <property type="evidence" value="ECO:0007669"/>
    <property type="project" value="TreeGrafter"/>
</dbReference>
<name>A0A1A8X6M3_PLAOA</name>
<dbReference type="GO" id="GO:0006886">
    <property type="term" value="P:intracellular protein transport"/>
    <property type="evidence" value="ECO:0007669"/>
    <property type="project" value="TreeGrafter"/>
</dbReference>
<dbReference type="SUPFAM" id="SSF47661">
    <property type="entry name" value="t-snare proteins"/>
    <property type="match status" value="1"/>
</dbReference>
<keyword evidence="7" id="KW-0472">Membrane</keyword>
<keyword evidence="6" id="KW-0175">Coiled coil</keyword>
<keyword evidence="4" id="KW-0812">Transmembrane</keyword>
<evidence type="ECO:0000259" key="8">
    <source>
        <dbReference type="PROSITE" id="PS50192"/>
    </source>
</evidence>
<dbReference type="InterPro" id="IPR000727">
    <property type="entry name" value="T_SNARE_dom"/>
</dbReference>
<dbReference type="PANTHER" id="PTHR19957">
    <property type="entry name" value="SYNTAXIN"/>
    <property type="match status" value="1"/>
</dbReference>
<comment type="similarity">
    <text evidence="2">Belongs to the syntaxin family.</text>
</comment>
<dbReference type="GO" id="GO:0000149">
    <property type="term" value="F:SNARE binding"/>
    <property type="evidence" value="ECO:0007669"/>
    <property type="project" value="TreeGrafter"/>
</dbReference>
<accession>A0A1A8X6M3</accession>
<evidence type="ECO:0000256" key="6">
    <source>
        <dbReference type="ARBA" id="ARBA00023054"/>
    </source>
</evidence>
<proteinExistence type="inferred from homology"/>
<evidence type="ECO:0000256" key="5">
    <source>
        <dbReference type="ARBA" id="ARBA00022989"/>
    </source>
</evidence>
<dbReference type="GO" id="GO:0000139">
    <property type="term" value="C:Golgi membrane"/>
    <property type="evidence" value="ECO:0007669"/>
    <property type="project" value="TreeGrafter"/>
</dbReference>
<evidence type="ECO:0000256" key="2">
    <source>
        <dbReference type="ARBA" id="ARBA00009063"/>
    </source>
</evidence>
<keyword evidence="3" id="KW-0813">Transport</keyword>
<dbReference type="GO" id="GO:0031201">
    <property type="term" value="C:SNARE complex"/>
    <property type="evidence" value="ECO:0007669"/>
    <property type="project" value="TreeGrafter"/>
</dbReference>
<dbReference type="InterPro" id="IPR045242">
    <property type="entry name" value="Syntaxin"/>
</dbReference>
<dbReference type="SMART" id="SM00397">
    <property type="entry name" value="t_SNARE"/>
    <property type="match status" value="1"/>
</dbReference>
<reference evidence="10" key="1">
    <citation type="submission" date="2016-05" db="EMBL/GenBank/DDBJ databases">
        <authorList>
            <person name="Naeem Raeece"/>
        </authorList>
    </citation>
    <scope>NUCLEOTIDE SEQUENCE [LARGE SCALE GENOMIC DNA]</scope>
</reference>
<dbReference type="GO" id="GO:0006888">
    <property type="term" value="P:endoplasmic reticulum to Golgi vesicle-mediated transport"/>
    <property type="evidence" value="ECO:0007669"/>
    <property type="project" value="TreeGrafter"/>
</dbReference>
<protein>
    <submittedName>
        <fullName evidence="9">Syntaxin, Qa-SNARE family (SYN5)</fullName>
    </submittedName>
</protein>
<dbReference type="CDD" id="cd15844">
    <property type="entry name" value="SNARE_syntaxin5"/>
    <property type="match status" value="1"/>
</dbReference>
<dbReference type="GO" id="GO:0048278">
    <property type="term" value="P:vesicle docking"/>
    <property type="evidence" value="ECO:0007669"/>
    <property type="project" value="TreeGrafter"/>
</dbReference>
<dbReference type="PANTHER" id="PTHR19957:SF3">
    <property type="entry name" value="SYNTAXIN-5"/>
    <property type="match status" value="1"/>
</dbReference>
<gene>
    <name evidence="9" type="ORF">POVCU1_052690</name>
</gene>
<dbReference type="PROSITE" id="PS50192">
    <property type="entry name" value="T_SNARE"/>
    <property type="match status" value="1"/>
</dbReference>
<evidence type="ECO:0000313" key="10">
    <source>
        <dbReference type="Proteomes" id="UP000078546"/>
    </source>
</evidence>
<evidence type="ECO:0000256" key="7">
    <source>
        <dbReference type="ARBA" id="ARBA00023136"/>
    </source>
</evidence>
<dbReference type="InterPro" id="IPR010989">
    <property type="entry name" value="SNARE"/>
</dbReference>
<organism evidence="9 10">
    <name type="scientific">Plasmodium ovale curtisi</name>
    <dbReference type="NCBI Taxonomy" id="864141"/>
    <lineage>
        <taxon>Eukaryota</taxon>
        <taxon>Sar</taxon>
        <taxon>Alveolata</taxon>
        <taxon>Apicomplexa</taxon>
        <taxon>Aconoidasida</taxon>
        <taxon>Haemosporida</taxon>
        <taxon>Plasmodiidae</taxon>
        <taxon>Plasmodium</taxon>
        <taxon>Plasmodium (Plasmodium)</taxon>
    </lineage>
</organism>
<dbReference type="EMBL" id="FLQV01001296">
    <property type="protein sequence ID" value="SBS99424.1"/>
    <property type="molecule type" value="Genomic_DNA"/>
</dbReference>
<dbReference type="Proteomes" id="UP000078546">
    <property type="component" value="Unassembled WGS sequence"/>
</dbReference>
<evidence type="ECO:0000313" key="9">
    <source>
        <dbReference type="EMBL" id="SBS99424.1"/>
    </source>
</evidence>
<feature type="domain" description="T-SNARE coiled-coil homology" evidence="8">
    <location>
        <begin position="212"/>
        <end position="274"/>
    </location>
</feature>
<evidence type="ECO:0000256" key="1">
    <source>
        <dbReference type="ARBA" id="ARBA00004211"/>
    </source>
</evidence>
<dbReference type="Gene3D" id="1.20.58.70">
    <property type="match status" value="1"/>
</dbReference>
<dbReference type="AlphaFoldDB" id="A0A1A8X6M3"/>
<keyword evidence="5" id="KW-1133">Transmembrane helix</keyword>
<evidence type="ECO:0000256" key="3">
    <source>
        <dbReference type="ARBA" id="ARBA00022448"/>
    </source>
</evidence>
<evidence type="ECO:0000256" key="4">
    <source>
        <dbReference type="ARBA" id="ARBA00022692"/>
    </source>
</evidence>